<dbReference type="FunCoup" id="E1ZMH2">
    <property type="interactions" value="653"/>
</dbReference>
<dbReference type="PANTHER" id="PTHR36367:SF2">
    <property type="entry name" value="TRANSMEMBRANE PROTEIN"/>
    <property type="match status" value="1"/>
</dbReference>
<dbReference type="OMA" id="FAEAFIF"/>
<dbReference type="Pfam" id="PF12680">
    <property type="entry name" value="SnoaL_2"/>
    <property type="match status" value="1"/>
</dbReference>
<keyword evidence="4" id="KW-1185">Reference proteome</keyword>
<protein>
    <recommendedName>
        <fullName evidence="2">SnoaL-like domain-containing protein</fullName>
    </recommendedName>
</protein>
<dbReference type="EMBL" id="GL433853">
    <property type="protein sequence ID" value="EFN53111.1"/>
    <property type="molecule type" value="Genomic_DNA"/>
</dbReference>
<name>E1ZMH2_CHLVA</name>
<dbReference type="AlphaFoldDB" id="E1ZMH2"/>
<accession>E1ZMH2</accession>
<dbReference type="OrthoDB" id="201750at2759"/>
<gene>
    <name evidence="3" type="ORF">CHLNCDRAFT_9491</name>
</gene>
<dbReference type="eggNOG" id="ENOG502QR51">
    <property type="taxonomic scope" value="Eukaryota"/>
</dbReference>
<sequence length="391" mass="42286">RTAREAALAYYDSYNSKQMGAVLELIAEDCVYEDLIYQDPFVGRAAIAAYFRKIEALVPPDIKFCVEDITEGDPRRCGVRWHVEIADDSGRATEFPFSRGVSFYEVNDLGQIVFARDIVEPAIKPGAAALSGISVVAPLVRKLGPNANPAVLKTLPLASGAMWAFYAGYLGYVMLSTAAPGVPAWQVSPEALQAVLHESYNYFYVNIGLAQLGLNPVPCIAEHPVSEAMFNAVNAWSLMWWPVMLADPLGRRVKSKLPIWVGTQFLTNVFFPIYLAKRLAPESPEAAAAAQGAGSEAAPARLPGCAPIVGAVAATVGVVSIGWALFARPEAGDLPARWEYFTTLLATSRVDWAFGVDACLYAVWQAWLLGAVGAAPAYRFVPFFGLAAWLM</sequence>
<dbReference type="KEGG" id="cvr:CHLNCDRAFT_9491"/>
<dbReference type="RefSeq" id="XP_005845213.1">
    <property type="nucleotide sequence ID" value="XM_005845151.1"/>
</dbReference>
<dbReference type="InParanoid" id="E1ZMH2"/>
<dbReference type="SUPFAM" id="SSF54427">
    <property type="entry name" value="NTF2-like"/>
    <property type="match status" value="1"/>
</dbReference>
<dbReference type="STRING" id="554065.E1ZMH2"/>
<dbReference type="GeneID" id="17352442"/>
<feature type="transmembrane region" description="Helical" evidence="1">
    <location>
        <begin position="308"/>
        <end position="327"/>
    </location>
</feature>
<dbReference type="Proteomes" id="UP000008141">
    <property type="component" value="Unassembled WGS sequence"/>
</dbReference>
<dbReference type="Gene3D" id="3.10.450.50">
    <property type="match status" value="1"/>
</dbReference>
<evidence type="ECO:0000313" key="3">
    <source>
        <dbReference type="EMBL" id="EFN53111.1"/>
    </source>
</evidence>
<keyword evidence="1" id="KW-0472">Membrane</keyword>
<dbReference type="InterPro" id="IPR032710">
    <property type="entry name" value="NTF2-like_dom_sf"/>
</dbReference>
<keyword evidence="1" id="KW-1133">Transmembrane helix</keyword>
<keyword evidence="1" id="KW-0812">Transmembrane</keyword>
<evidence type="ECO:0000256" key="1">
    <source>
        <dbReference type="SAM" id="Phobius"/>
    </source>
</evidence>
<proteinExistence type="predicted"/>
<feature type="non-terminal residue" evidence="3">
    <location>
        <position position="391"/>
    </location>
</feature>
<dbReference type="PANTHER" id="PTHR36367">
    <property type="entry name" value="TRANSMEMBRANE PROTEIN"/>
    <property type="match status" value="1"/>
</dbReference>
<organism evidence="4">
    <name type="scientific">Chlorella variabilis</name>
    <name type="common">Green alga</name>
    <dbReference type="NCBI Taxonomy" id="554065"/>
    <lineage>
        <taxon>Eukaryota</taxon>
        <taxon>Viridiplantae</taxon>
        <taxon>Chlorophyta</taxon>
        <taxon>core chlorophytes</taxon>
        <taxon>Trebouxiophyceae</taxon>
        <taxon>Chlorellales</taxon>
        <taxon>Chlorellaceae</taxon>
        <taxon>Chlorella clade</taxon>
        <taxon>Chlorella</taxon>
    </lineage>
</organism>
<feature type="non-terminal residue" evidence="3">
    <location>
        <position position="1"/>
    </location>
</feature>
<feature type="domain" description="SnoaL-like" evidence="2">
    <location>
        <begin position="9"/>
        <end position="113"/>
    </location>
</feature>
<evidence type="ECO:0000259" key="2">
    <source>
        <dbReference type="Pfam" id="PF12680"/>
    </source>
</evidence>
<reference evidence="3 4" key="1">
    <citation type="journal article" date="2010" name="Plant Cell">
        <title>The Chlorella variabilis NC64A genome reveals adaptation to photosymbiosis, coevolution with viruses, and cryptic sex.</title>
        <authorList>
            <person name="Blanc G."/>
            <person name="Duncan G."/>
            <person name="Agarkova I."/>
            <person name="Borodovsky M."/>
            <person name="Gurnon J."/>
            <person name="Kuo A."/>
            <person name="Lindquist E."/>
            <person name="Lucas S."/>
            <person name="Pangilinan J."/>
            <person name="Polle J."/>
            <person name="Salamov A."/>
            <person name="Terry A."/>
            <person name="Yamada T."/>
            <person name="Dunigan D.D."/>
            <person name="Grigoriev I.V."/>
            <person name="Claverie J.M."/>
            <person name="Van Etten J.L."/>
        </authorList>
    </citation>
    <scope>NUCLEOTIDE SEQUENCE [LARGE SCALE GENOMIC DNA]</scope>
    <source>
        <strain evidence="3 4">NC64A</strain>
    </source>
</reference>
<dbReference type="InterPro" id="IPR037401">
    <property type="entry name" value="SnoaL-like"/>
</dbReference>
<evidence type="ECO:0000313" key="4">
    <source>
        <dbReference type="Proteomes" id="UP000008141"/>
    </source>
</evidence>